<organism evidence="2 3">
    <name type="scientific">Anas platyrhynchos</name>
    <name type="common">Mallard</name>
    <name type="synonym">Anas boschas</name>
    <dbReference type="NCBI Taxonomy" id="8839"/>
    <lineage>
        <taxon>Eukaryota</taxon>
        <taxon>Metazoa</taxon>
        <taxon>Chordata</taxon>
        <taxon>Craniata</taxon>
        <taxon>Vertebrata</taxon>
        <taxon>Euteleostomi</taxon>
        <taxon>Archelosauria</taxon>
        <taxon>Archosauria</taxon>
        <taxon>Dinosauria</taxon>
        <taxon>Saurischia</taxon>
        <taxon>Theropoda</taxon>
        <taxon>Coelurosauria</taxon>
        <taxon>Aves</taxon>
        <taxon>Neognathae</taxon>
        <taxon>Galloanserae</taxon>
        <taxon>Anseriformes</taxon>
        <taxon>Anatidae</taxon>
        <taxon>Anatinae</taxon>
        <taxon>Anas</taxon>
    </lineage>
</organism>
<dbReference type="Proteomes" id="UP000296049">
    <property type="component" value="Unassembled WGS sequence"/>
</dbReference>
<name>R0KZN0_ANAPL</name>
<feature type="region of interest" description="Disordered" evidence="1">
    <location>
        <begin position="25"/>
        <end position="53"/>
    </location>
</feature>
<proteinExistence type="predicted"/>
<accession>R0KZN0</accession>
<protein>
    <submittedName>
        <fullName evidence="2">Uncharacterized protein</fullName>
    </submittedName>
</protein>
<evidence type="ECO:0000313" key="3">
    <source>
        <dbReference type="Proteomes" id="UP000296049"/>
    </source>
</evidence>
<reference evidence="3" key="1">
    <citation type="journal article" date="2013" name="Nat. Genet.">
        <title>The duck genome and transcriptome provide insight into an avian influenza virus reservoir species.</title>
        <authorList>
            <person name="Huang Y."/>
            <person name="Li Y."/>
            <person name="Burt D.W."/>
            <person name="Chen H."/>
            <person name="Zhang Y."/>
            <person name="Qian W."/>
            <person name="Kim H."/>
            <person name="Gan S."/>
            <person name="Zhao Y."/>
            <person name="Li J."/>
            <person name="Yi K."/>
            <person name="Feng H."/>
            <person name="Zhu P."/>
            <person name="Li B."/>
            <person name="Liu Q."/>
            <person name="Fairley S."/>
            <person name="Magor K.E."/>
            <person name="Du Z."/>
            <person name="Hu X."/>
            <person name="Goodman L."/>
            <person name="Tafer H."/>
            <person name="Vignal A."/>
            <person name="Lee T."/>
            <person name="Kim K.W."/>
            <person name="Sheng Z."/>
            <person name="An Y."/>
            <person name="Searle S."/>
            <person name="Herrero J."/>
            <person name="Groenen M.A."/>
            <person name="Crooijmans R.P."/>
            <person name="Faraut T."/>
            <person name="Cai Q."/>
            <person name="Webster R.G."/>
            <person name="Aldridge J.R."/>
            <person name="Warren W.C."/>
            <person name="Bartschat S."/>
            <person name="Kehr S."/>
            <person name="Marz M."/>
            <person name="Stadler P.F."/>
            <person name="Smith J."/>
            <person name="Kraus R.H."/>
            <person name="Zhao Y."/>
            <person name="Ren L."/>
            <person name="Fei J."/>
            <person name="Morisson M."/>
            <person name="Kaiser P."/>
            <person name="Griffin D.K."/>
            <person name="Rao M."/>
            <person name="Pitel F."/>
            <person name="Wang J."/>
            <person name="Li N."/>
        </authorList>
    </citation>
    <scope>NUCLEOTIDE SEQUENCE [LARGE SCALE GENOMIC DNA]</scope>
</reference>
<feature type="region of interest" description="Disordered" evidence="1">
    <location>
        <begin position="700"/>
        <end position="744"/>
    </location>
</feature>
<dbReference type="EMBL" id="KB746343">
    <property type="protein sequence ID" value="EOA93442.1"/>
    <property type="molecule type" value="Genomic_DNA"/>
</dbReference>
<keyword evidence="3" id="KW-1185">Reference proteome</keyword>
<sequence>MPQDHCKALAALWSALSKEQIFGMAPSSELRTGPQDRSSNSPPGPSSPGPAASISEATLAISSQLSVDNCPHYRTHSHSWQPLGEAKGQEEPPGLQSLSQVVLRVQACSYPRDPSLYTTAARAHTHLLRAGTSCKALCQAAAHAAAGRDPPSSAASRLRKFPQWLCLRSPLLPTTFPERIPRQLYLKSFGLEQLLKQTMLPYQAKGHLYGKDVSKTVLYIVRVKAESAHYSKIHEHLTGWLQIHPDLPRLSKQRGSSCQQDPTQVLRRFLSPLHGVTVPCPQEQDTAHPRGDAPAEQGIDACRGAVAWLREKKEEDSENTFALLINEVSTQSELSNIYKRNIYKSFLKLLSTQTCIESVKYGVVIHVEKMVDINKEGGDVGVWPWGSESPVVDDNIRLLTDMNKHIDRLLGSAKLSKPLREARTESCWKQAHRSWGLQWDCLAPESRSCLFLRTAHPYADGADCSYLECRRDSEPAYAVLTFVHCGSRIILKRYSSKATFPFHAPMPALGQHTMRLGGSAYAGHSSAVSSSPHATSTSRLPLPPGAKQHSWGFNSVRLRESSTDCNFSSNYKADAEDLALLCIRLHEAVFQSRLRTLHSCGWSNSRGRKRYSSHENTEVQKYRVKAQTLSTSTPQQAQHHKGAAVCPKSYHMLEKELQGELLVWLCSRAEISSGCDCRKSSPLLLTSVVWHALRSAQGCCGKEGGRRPGRSRATGTSDGAGTKSCDRVPEPQLSGGQTRAPGTARPCCSLTVERDCPVPPPALTSLWVHLQRRSAPGQTRSAAEQGIRQAGLILSAPSPLEGATRTQQPLQGSIGSLLPCKADLEVQGTLVEADPGVLGFVSLLVGFRRTANTPQLVTGYSRHKEIPTAAACAWEGESAGQTMPLTLQQTFTRTTMDHCACLQHQLCSQNMSSFLTVHVDWPTLQFLAKCLTARSCLPTGKLGVFRLPEAVQGNNHIQSMPVPRTQEFFGEADYHLSFSDIPSDSPINESYHTGHVSPQAQSLRFYSTALLGGCGQQQLPGKICCYPILSSPDSAKHEARADCCQLFHLHKAESNLVAMNVVCGGVMDPTGAAQLHLFPFQGIVASDLQGCCFHLGKKWLLSSSIAFANADPGPDPAPTRTCAYSQENPQSCTAARDGSLHGTAHILILLHSPEQKLLRKKRAAKEIGSYHLCRAEEIRAAKMQPSHRSQEGYAGINSVIIKAVLEVVRYSSVQPAVKITGSSPTSS</sequence>
<evidence type="ECO:0000256" key="1">
    <source>
        <dbReference type="SAM" id="MobiDB-lite"/>
    </source>
</evidence>
<evidence type="ECO:0000313" key="2">
    <source>
        <dbReference type="EMBL" id="EOA93442.1"/>
    </source>
</evidence>
<feature type="region of interest" description="Disordered" evidence="1">
    <location>
        <begin position="76"/>
        <end position="95"/>
    </location>
</feature>
<dbReference type="AlphaFoldDB" id="R0KZN0"/>
<gene>
    <name evidence="2" type="ORF">Anapl_15994</name>
</gene>